<reference evidence="2" key="1">
    <citation type="submission" date="2020-07" db="EMBL/GenBank/DDBJ databases">
        <title>Multicomponent nature underlies the extraordinary mechanical properties of spider dragline silk.</title>
        <authorList>
            <person name="Kono N."/>
            <person name="Nakamura H."/>
            <person name="Mori M."/>
            <person name="Yoshida Y."/>
            <person name="Ohtoshi R."/>
            <person name="Malay A.D."/>
            <person name="Moran D.A.P."/>
            <person name="Tomita M."/>
            <person name="Numata K."/>
            <person name="Arakawa K."/>
        </authorList>
    </citation>
    <scope>NUCLEOTIDE SEQUENCE</scope>
</reference>
<name>A0A8X6GYB1_TRICU</name>
<accession>A0A8X6GYB1</accession>
<proteinExistence type="predicted"/>
<evidence type="ECO:0000313" key="3">
    <source>
        <dbReference type="Proteomes" id="UP000887116"/>
    </source>
</evidence>
<organism evidence="2 3">
    <name type="scientific">Trichonephila clavata</name>
    <name type="common">Joro spider</name>
    <name type="synonym">Nephila clavata</name>
    <dbReference type="NCBI Taxonomy" id="2740835"/>
    <lineage>
        <taxon>Eukaryota</taxon>
        <taxon>Metazoa</taxon>
        <taxon>Ecdysozoa</taxon>
        <taxon>Arthropoda</taxon>
        <taxon>Chelicerata</taxon>
        <taxon>Arachnida</taxon>
        <taxon>Araneae</taxon>
        <taxon>Araneomorphae</taxon>
        <taxon>Entelegynae</taxon>
        <taxon>Araneoidea</taxon>
        <taxon>Nephilidae</taxon>
        <taxon>Trichonephila</taxon>
    </lineage>
</organism>
<evidence type="ECO:0000256" key="1">
    <source>
        <dbReference type="SAM" id="MobiDB-lite"/>
    </source>
</evidence>
<gene>
    <name evidence="2" type="ORF">TNCT_655311</name>
</gene>
<sequence>MFAINSYTSSNTSLNDGPIDTNMGSEVTGISSLNSFISNGSDLGKGHLTLINFLFKVQDIHRSHRIQGDTKTQSHHIHFSNKV</sequence>
<dbReference type="Proteomes" id="UP000887116">
    <property type="component" value="Unassembled WGS sequence"/>
</dbReference>
<evidence type="ECO:0000313" key="2">
    <source>
        <dbReference type="EMBL" id="GFQ92368.1"/>
    </source>
</evidence>
<protein>
    <submittedName>
        <fullName evidence="2">Uncharacterized protein</fullName>
    </submittedName>
</protein>
<dbReference type="EMBL" id="BMAO01004092">
    <property type="protein sequence ID" value="GFQ92368.1"/>
    <property type="molecule type" value="Genomic_DNA"/>
</dbReference>
<comment type="caution">
    <text evidence="2">The sequence shown here is derived from an EMBL/GenBank/DDBJ whole genome shotgun (WGS) entry which is preliminary data.</text>
</comment>
<dbReference type="AlphaFoldDB" id="A0A8X6GYB1"/>
<feature type="compositionally biased region" description="Polar residues" evidence="1">
    <location>
        <begin position="1"/>
        <end position="15"/>
    </location>
</feature>
<keyword evidence="3" id="KW-1185">Reference proteome</keyword>
<feature type="region of interest" description="Disordered" evidence="1">
    <location>
        <begin position="1"/>
        <end position="20"/>
    </location>
</feature>